<evidence type="ECO:0000256" key="6">
    <source>
        <dbReference type="RuleBase" id="RU363076"/>
    </source>
</evidence>
<dbReference type="PANTHER" id="PTHR23427">
    <property type="entry name" value="SURFEIT LOCUS PROTEIN"/>
    <property type="match status" value="1"/>
</dbReference>
<organism evidence="7 8">
    <name type="scientific">Candidatus Andeanibacterium colombiense</name>
    <dbReference type="NCBI Taxonomy" id="3121345"/>
    <lineage>
        <taxon>Bacteria</taxon>
        <taxon>Pseudomonadati</taxon>
        <taxon>Pseudomonadota</taxon>
        <taxon>Alphaproteobacteria</taxon>
        <taxon>Sphingomonadales</taxon>
        <taxon>Sphingomonadaceae</taxon>
        <taxon>Candidatus Andeanibacterium</taxon>
    </lineage>
</organism>
<dbReference type="Proteomes" id="UP001218362">
    <property type="component" value="Chromosome"/>
</dbReference>
<keyword evidence="6" id="KW-1003">Cell membrane</keyword>
<comment type="similarity">
    <text evidence="2 6">Belongs to the SURF1 family.</text>
</comment>
<comment type="caution">
    <text evidence="6">Lacks conserved residue(s) required for the propagation of feature annotation.</text>
</comment>
<dbReference type="Pfam" id="PF02104">
    <property type="entry name" value="SURF1"/>
    <property type="match status" value="1"/>
</dbReference>
<evidence type="ECO:0000256" key="5">
    <source>
        <dbReference type="ARBA" id="ARBA00023136"/>
    </source>
</evidence>
<dbReference type="InterPro" id="IPR002994">
    <property type="entry name" value="Surf1/Shy1"/>
</dbReference>
<evidence type="ECO:0000256" key="1">
    <source>
        <dbReference type="ARBA" id="ARBA00004370"/>
    </source>
</evidence>
<gene>
    <name evidence="7" type="ORF">P0Y56_15695</name>
</gene>
<reference evidence="7" key="1">
    <citation type="submission" date="2023-03" db="EMBL/GenBank/DDBJ databases">
        <title>Andean soil-derived lignocellulolytic bacterial consortium as a source of novel taxa and putative plastic-active enzymes.</title>
        <authorList>
            <person name="Diaz-Garcia L."/>
            <person name="Chuvochina M."/>
            <person name="Feuerriegel G."/>
            <person name="Bunk B."/>
            <person name="Sproer C."/>
            <person name="Streit W.R."/>
            <person name="Rodriguez L.M."/>
            <person name="Overmann J."/>
            <person name="Jimenez D.J."/>
        </authorList>
    </citation>
    <scope>NUCLEOTIDE SEQUENCE</scope>
    <source>
        <strain evidence="7">MAG 26</strain>
    </source>
</reference>
<keyword evidence="3 6" id="KW-0812">Transmembrane</keyword>
<dbReference type="CDD" id="cd06662">
    <property type="entry name" value="SURF1"/>
    <property type="match status" value="1"/>
</dbReference>
<name>A0AAJ5X5L2_9SPHN</name>
<dbReference type="GO" id="GO:0005886">
    <property type="term" value="C:plasma membrane"/>
    <property type="evidence" value="ECO:0007669"/>
    <property type="project" value="UniProtKB-SubCell"/>
</dbReference>
<keyword evidence="4 6" id="KW-1133">Transmembrane helix</keyword>
<comment type="subcellular location">
    <subcellularLocation>
        <location evidence="6">Cell membrane</location>
        <topology evidence="6">Multi-pass membrane protein</topology>
    </subcellularLocation>
    <subcellularLocation>
        <location evidence="1">Membrane</location>
    </subcellularLocation>
</comment>
<evidence type="ECO:0000313" key="8">
    <source>
        <dbReference type="Proteomes" id="UP001218362"/>
    </source>
</evidence>
<sequence>MTSHTTATAKRGRRGLIAALAVLAAAFLALGVWQVERRTEKLALIAAVDRRIDAAPGPAPGPALWPRIDREHDLYRRVTVRGVFEHQNETPVQAVTDLGAGYWIVTPLRTDAGWRVLINRGFVPQALRERATRRQGESQNAVTVNGLLRITEPGGAFLRRNNPARGRWYSRDVAAIGNAKHLPDLAPYFIDAAAAPAAPGQPIGGLTVVSFYNHHLEYALTWFALALMALGGIAVVRRD</sequence>
<dbReference type="PANTHER" id="PTHR23427:SF2">
    <property type="entry name" value="SURFEIT LOCUS PROTEIN 1"/>
    <property type="match status" value="1"/>
</dbReference>
<feature type="transmembrane region" description="Helical" evidence="6">
    <location>
        <begin position="218"/>
        <end position="236"/>
    </location>
</feature>
<evidence type="ECO:0000256" key="2">
    <source>
        <dbReference type="ARBA" id="ARBA00007165"/>
    </source>
</evidence>
<evidence type="ECO:0000256" key="4">
    <source>
        <dbReference type="ARBA" id="ARBA00022989"/>
    </source>
</evidence>
<dbReference type="EMBL" id="CP119316">
    <property type="protein sequence ID" value="WEK46430.1"/>
    <property type="molecule type" value="Genomic_DNA"/>
</dbReference>
<dbReference type="InterPro" id="IPR045214">
    <property type="entry name" value="Surf1/Surf4"/>
</dbReference>
<dbReference type="KEGG" id="acob:P0Y56_15695"/>
<protein>
    <recommendedName>
        <fullName evidence="6">SURF1-like protein</fullName>
    </recommendedName>
</protein>
<proteinExistence type="inferred from homology"/>
<evidence type="ECO:0000313" key="7">
    <source>
        <dbReference type="EMBL" id="WEK46430.1"/>
    </source>
</evidence>
<evidence type="ECO:0000256" key="3">
    <source>
        <dbReference type="ARBA" id="ARBA00022692"/>
    </source>
</evidence>
<dbReference type="PROSITE" id="PS50895">
    <property type="entry name" value="SURF1"/>
    <property type="match status" value="1"/>
</dbReference>
<dbReference type="AlphaFoldDB" id="A0AAJ5X5L2"/>
<accession>A0AAJ5X5L2</accession>
<keyword evidence="5 6" id="KW-0472">Membrane</keyword>